<evidence type="ECO:0000313" key="3">
    <source>
        <dbReference type="Proteomes" id="UP000018201"/>
    </source>
</evidence>
<dbReference type="OrthoDB" id="10624812at2759"/>
<accession>U6GLW4</accession>
<dbReference type="VEuPathDB" id="ToxoDB:EPH_0049800"/>
<feature type="signal peptide" evidence="1">
    <location>
        <begin position="1"/>
        <end position="28"/>
    </location>
</feature>
<evidence type="ECO:0000313" key="2">
    <source>
        <dbReference type="EMBL" id="CDI79594.1"/>
    </source>
</evidence>
<organism evidence="2 3">
    <name type="scientific">Eimeria praecox</name>
    <dbReference type="NCBI Taxonomy" id="51316"/>
    <lineage>
        <taxon>Eukaryota</taxon>
        <taxon>Sar</taxon>
        <taxon>Alveolata</taxon>
        <taxon>Apicomplexa</taxon>
        <taxon>Conoidasida</taxon>
        <taxon>Coccidia</taxon>
        <taxon>Eucoccidiorida</taxon>
        <taxon>Eimeriorina</taxon>
        <taxon>Eimeriidae</taxon>
        <taxon>Eimeria</taxon>
    </lineage>
</organism>
<gene>
    <name evidence="2" type="ORF">EPH_0049800</name>
</gene>
<name>U6GLW4_9EIME</name>
<keyword evidence="1" id="KW-0732">Signal</keyword>
<proteinExistence type="predicted"/>
<dbReference type="Proteomes" id="UP000018201">
    <property type="component" value="Unassembled WGS sequence"/>
</dbReference>
<sequence>MKLLSLSPSLAHAVFFCCLASDVSQVFGLADGIGSSNSSNGNSSTEQGVFLPFGRQIPVSTSEQTVRPQPVVEFIEVDFDGPSASAAAAAAAVEPGVVRQTGNIQEEAASESSFFSSFNEFESPAIAFSRKAGST</sequence>
<protein>
    <submittedName>
        <fullName evidence="2">Uncharacterized protein</fullName>
    </submittedName>
</protein>
<reference evidence="2" key="2">
    <citation type="submission" date="2013-10" db="EMBL/GenBank/DDBJ databases">
        <authorList>
            <person name="Aslett M."/>
        </authorList>
    </citation>
    <scope>NUCLEOTIDE SEQUENCE [LARGE SCALE GENOMIC DNA]</scope>
    <source>
        <strain evidence="2">Houghton</strain>
    </source>
</reference>
<evidence type="ECO:0000256" key="1">
    <source>
        <dbReference type="SAM" id="SignalP"/>
    </source>
</evidence>
<feature type="chain" id="PRO_5004670736" evidence="1">
    <location>
        <begin position="29"/>
        <end position="135"/>
    </location>
</feature>
<keyword evidence="3" id="KW-1185">Reference proteome</keyword>
<dbReference type="AlphaFoldDB" id="U6GLW4"/>
<reference evidence="2" key="1">
    <citation type="submission" date="2013-10" db="EMBL/GenBank/DDBJ databases">
        <title>Genomic analysis of the causative agents of coccidiosis in chickens.</title>
        <authorList>
            <person name="Reid A.J."/>
            <person name="Blake D."/>
            <person name="Billington K."/>
            <person name="Browne H."/>
            <person name="Dunn M."/>
            <person name="Hung S."/>
            <person name="Kawahara F."/>
            <person name="Miranda-Saavedra D."/>
            <person name="Mourier T."/>
            <person name="Nagra H."/>
            <person name="Otto T.D."/>
            <person name="Rawlings N."/>
            <person name="Sanchez A."/>
            <person name="Sanders M."/>
            <person name="Subramaniam C."/>
            <person name="Tay Y."/>
            <person name="Dear P."/>
            <person name="Doerig C."/>
            <person name="Gruber A."/>
            <person name="Parkinson J."/>
            <person name="Shirley M."/>
            <person name="Wan K.L."/>
            <person name="Berriman M."/>
            <person name="Tomley F."/>
            <person name="Pain A."/>
        </authorList>
    </citation>
    <scope>NUCLEOTIDE SEQUENCE [LARGE SCALE GENOMIC DNA]</scope>
    <source>
        <strain evidence="2">Houghton</strain>
    </source>
</reference>
<dbReference type="EMBL" id="HG691731">
    <property type="protein sequence ID" value="CDI79594.1"/>
    <property type="molecule type" value="Genomic_DNA"/>
</dbReference>